<keyword evidence="2" id="KW-1185">Reference proteome</keyword>
<dbReference type="Proteomes" id="UP000789396">
    <property type="component" value="Unassembled WGS sequence"/>
</dbReference>
<organism evidence="1 2">
    <name type="scientific">Racocetra fulgida</name>
    <dbReference type="NCBI Taxonomy" id="60492"/>
    <lineage>
        <taxon>Eukaryota</taxon>
        <taxon>Fungi</taxon>
        <taxon>Fungi incertae sedis</taxon>
        <taxon>Mucoromycota</taxon>
        <taxon>Glomeromycotina</taxon>
        <taxon>Glomeromycetes</taxon>
        <taxon>Diversisporales</taxon>
        <taxon>Gigasporaceae</taxon>
        <taxon>Racocetra</taxon>
    </lineage>
</organism>
<comment type="caution">
    <text evidence="1">The sequence shown here is derived from an EMBL/GenBank/DDBJ whole genome shotgun (WGS) entry which is preliminary data.</text>
</comment>
<sequence length="99" mass="11805">PIKLIKEIFKEIKESGRKKVDPYDTTYFNKGLESYCDQPFNCDPQTAEKYWTEIEHVCEKELSHKVDWSDDPRKYVKKATNEDPNPTFSLDFKYVFKSD</sequence>
<proteinExistence type="predicted"/>
<protein>
    <submittedName>
        <fullName evidence="1">19188_t:CDS:1</fullName>
    </submittedName>
</protein>
<gene>
    <name evidence="1" type="ORF">RFULGI_LOCUS15831</name>
</gene>
<accession>A0A9N9JGZ4</accession>
<dbReference type="EMBL" id="CAJVPZ010052872">
    <property type="protein sequence ID" value="CAG8781098.1"/>
    <property type="molecule type" value="Genomic_DNA"/>
</dbReference>
<dbReference type="OrthoDB" id="2335347at2759"/>
<reference evidence="1" key="1">
    <citation type="submission" date="2021-06" db="EMBL/GenBank/DDBJ databases">
        <authorList>
            <person name="Kallberg Y."/>
            <person name="Tangrot J."/>
            <person name="Rosling A."/>
        </authorList>
    </citation>
    <scope>NUCLEOTIDE SEQUENCE</scope>
    <source>
        <strain evidence="1">IN212</strain>
    </source>
</reference>
<name>A0A9N9JGZ4_9GLOM</name>
<evidence type="ECO:0000313" key="1">
    <source>
        <dbReference type="EMBL" id="CAG8781098.1"/>
    </source>
</evidence>
<evidence type="ECO:0000313" key="2">
    <source>
        <dbReference type="Proteomes" id="UP000789396"/>
    </source>
</evidence>
<feature type="non-terminal residue" evidence="1">
    <location>
        <position position="1"/>
    </location>
</feature>
<dbReference type="AlphaFoldDB" id="A0A9N9JGZ4"/>
<feature type="non-terminal residue" evidence="1">
    <location>
        <position position="99"/>
    </location>
</feature>